<accession>A0AAE1AGI4</accession>
<sequence>MVLASVLFPQVQRWCKQVFSFLRSSDGASRCSLSSGLAMVVASVLFPQVQRCASKCSLSSGLAMVLASVLVHQV</sequence>
<gene>
    <name evidence="1" type="ORF">RRG08_038660</name>
</gene>
<name>A0AAE1AGI4_9GAST</name>
<evidence type="ECO:0000313" key="1">
    <source>
        <dbReference type="EMBL" id="KAK3786297.1"/>
    </source>
</evidence>
<reference evidence="1" key="1">
    <citation type="journal article" date="2023" name="G3 (Bethesda)">
        <title>A reference genome for the long-term kleptoplast-retaining sea slug Elysia crispata morphotype clarki.</title>
        <authorList>
            <person name="Eastman K.E."/>
            <person name="Pendleton A.L."/>
            <person name="Shaikh M.A."/>
            <person name="Suttiyut T."/>
            <person name="Ogas R."/>
            <person name="Tomko P."/>
            <person name="Gavelis G."/>
            <person name="Widhalm J.R."/>
            <person name="Wisecaver J.H."/>
        </authorList>
    </citation>
    <scope>NUCLEOTIDE SEQUENCE</scope>
    <source>
        <strain evidence="1">ECLA1</strain>
    </source>
</reference>
<organism evidence="1 2">
    <name type="scientific">Elysia crispata</name>
    <name type="common">lettuce slug</name>
    <dbReference type="NCBI Taxonomy" id="231223"/>
    <lineage>
        <taxon>Eukaryota</taxon>
        <taxon>Metazoa</taxon>
        <taxon>Spiralia</taxon>
        <taxon>Lophotrochozoa</taxon>
        <taxon>Mollusca</taxon>
        <taxon>Gastropoda</taxon>
        <taxon>Heterobranchia</taxon>
        <taxon>Euthyneura</taxon>
        <taxon>Panpulmonata</taxon>
        <taxon>Sacoglossa</taxon>
        <taxon>Placobranchoidea</taxon>
        <taxon>Plakobranchidae</taxon>
        <taxon>Elysia</taxon>
    </lineage>
</organism>
<keyword evidence="2" id="KW-1185">Reference proteome</keyword>
<dbReference type="AlphaFoldDB" id="A0AAE1AGI4"/>
<comment type="caution">
    <text evidence="1">The sequence shown here is derived from an EMBL/GenBank/DDBJ whole genome shotgun (WGS) entry which is preliminary data.</text>
</comment>
<dbReference type="EMBL" id="JAWDGP010001981">
    <property type="protein sequence ID" value="KAK3786297.1"/>
    <property type="molecule type" value="Genomic_DNA"/>
</dbReference>
<proteinExistence type="predicted"/>
<dbReference type="Proteomes" id="UP001283361">
    <property type="component" value="Unassembled WGS sequence"/>
</dbReference>
<evidence type="ECO:0000313" key="2">
    <source>
        <dbReference type="Proteomes" id="UP001283361"/>
    </source>
</evidence>
<protein>
    <submittedName>
        <fullName evidence="1">Uncharacterized protein</fullName>
    </submittedName>
</protein>